<dbReference type="Proteomes" id="UP000037122">
    <property type="component" value="Unassembled WGS sequence"/>
</dbReference>
<dbReference type="EMBL" id="LGST01000055">
    <property type="protein sequence ID" value="KND96428.1"/>
    <property type="molecule type" value="Genomic_DNA"/>
</dbReference>
<dbReference type="AlphaFoldDB" id="A0A0L0NQS7"/>
<reference evidence="2" key="1">
    <citation type="journal article" date="2015" name="BMC Genomics">
        <title>Draft genome of a commonly misdiagnosed multidrug resistant pathogen Candida auris.</title>
        <authorList>
            <person name="Chatterjee S."/>
            <person name="Alampalli S.V."/>
            <person name="Nageshan R.K."/>
            <person name="Chettiar S.T."/>
            <person name="Joshi S."/>
            <person name="Tatu U.S."/>
        </authorList>
    </citation>
    <scope>NUCLEOTIDE SEQUENCE [LARGE SCALE GENOMIC DNA]</scope>
    <source>
        <strain evidence="2">6684</strain>
    </source>
</reference>
<proteinExistence type="predicted"/>
<comment type="caution">
    <text evidence="1">The sequence shown here is derived from an EMBL/GenBank/DDBJ whole genome shotgun (WGS) entry which is preliminary data.</text>
</comment>
<protein>
    <submittedName>
        <fullName evidence="1">Uncharacterized protein</fullName>
    </submittedName>
</protein>
<gene>
    <name evidence="1" type="ORF">QG37_07165</name>
</gene>
<dbReference type="VEuPathDB" id="FungiDB:QG37_07165"/>
<evidence type="ECO:0000313" key="1">
    <source>
        <dbReference type="EMBL" id="KND96428.1"/>
    </source>
</evidence>
<name>A0A0L0NQS7_CANAR</name>
<accession>A0A0L0NQS7</accession>
<sequence length="29" mass="3361">MLSEKMGLIQEVFAGLLNPQQKEVERWSV</sequence>
<evidence type="ECO:0000313" key="2">
    <source>
        <dbReference type="Proteomes" id="UP000037122"/>
    </source>
</evidence>
<organism evidence="1 2">
    <name type="scientific">Candidozyma auris</name>
    <name type="common">Yeast</name>
    <name type="synonym">Candida auris</name>
    <dbReference type="NCBI Taxonomy" id="498019"/>
    <lineage>
        <taxon>Eukaryota</taxon>
        <taxon>Fungi</taxon>
        <taxon>Dikarya</taxon>
        <taxon>Ascomycota</taxon>
        <taxon>Saccharomycotina</taxon>
        <taxon>Pichiomycetes</taxon>
        <taxon>Metschnikowiaceae</taxon>
        <taxon>Candidozyma</taxon>
    </lineage>
</organism>